<evidence type="ECO:0000313" key="1">
    <source>
        <dbReference type="EMBL" id="THH12790.1"/>
    </source>
</evidence>
<gene>
    <name evidence="1" type="ORF">EW146_g7365</name>
</gene>
<comment type="caution">
    <text evidence="1">The sequence shown here is derived from an EMBL/GenBank/DDBJ whole genome shotgun (WGS) entry which is preliminary data.</text>
</comment>
<sequence length="66" mass="7702">MTFTAITVWLRKFYKVEDKQVSAKERADYGSDFSSFFSYMKDGVSVEITEHSAIAKHYRLLNRLST</sequence>
<dbReference type="AlphaFoldDB" id="A0A4S4LRL9"/>
<dbReference type="Proteomes" id="UP000310158">
    <property type="component" value="Unassembled WGS sequence"/>
</dbReference>
<reference evidence="1 2" key="1">
    <citation type="submission" date="2019-02" db="EMBL/GenBank/DDBJ databases">
        <title>Genome sequencing of the rare red list fungi Bondarzewia mesenterica.</title>
        <authorList>
            <person name="Buettner E."/>
            <person name="Kellner H."/>
        </authorList>
    </citation>
    <scope>NUCLEOTIDE SEQUENCE [LARGE SCALE GENOMIC DNA]</scope>
    <source>
        <strain evidence="1 2">DSM 108281</strain>
    </source>
</reference>
<dbReference type="EMBL" id="SGPL01000417">
    <property type="protein sequence ID" value="THH12790.1"/>
    <property type="molecule type" value="Genomic_DNA"/>
</dbReference>
<evidence type="ECO:0000313" key="2">
    <source>
        <dbReference type="Proteomes" id="UP000310158"/>
    </source>
</evidence>
<accession>A0A4S4LRL9</accession>
<proteinExistence type="predicted"/>
<protein>
    <submittedName>
        <fullName evidence="1">Uncharacterized protein</fullName>
    </submittedName>
</protein>
<organism evidence="1 2">
    <name type="scientific">Bondarzewia mesenterica</name>
    <dbReference type="NCBI Taxonomy" id="1095465"/>
    <lineage>
        <taxon>Eukaryota</taxon>
        <taxon>Fungi</taxon>
        <taxon>Dikarya</taxon>
        <taxon>Basidiomycota</taxon>
        <taxon>Agaricomycotina</taxon>
        <taxon>Agaricomycetes</taxon>
        <taxon>Russulales</taxon>
        <taxon>Bondarzewiaceae</taxon>
        <taxon>Bondarzewia</taxon>
    </lineage>
</organism>
<keyword evidence="2" id="KW-1185">Reference proteome</keyword>
<name>A0A4S4LRL9_9AGAM</name>